<evidence type="ECO:0000256" key="3">
    <source>
        <dbReference type="ARBA" id="ARBA00022806"/>
    </source>
</evidence>
<dbReference type="Proteomes" id="UP000696280">
    <property type="component" value="Unassembled WGS sequence"/>
</dbReference>
<keyword evidence="2" id="KW-0378">Hydrolase</keyword>
<dbReference type="GO" id="GO:0006281">
    <property type="term" value="P:DNA repair"/>
    <property type="evidence" value="ECO:0007669"/>
    <property type="project" value="TreeGrafter"/>
</dbReference>
<keyword evidence="4" id="KW-0067">ATP-binding</keyword>
<dbReference type="InterPro" id="IPR049730">
    <property type="entry name" value="SNF2/RAD54-like_C"/>
</dbReference>
<evidence type="ECO:0000259" key="6">
    <source>
        <dbReference type="PROSITE" id="PS51192"/>
    </source>
</evidence>
<dbReference type="Pfam" id="PF00176">
    <property type="entry name" value="SNF2-rel_dom"/>
    <property type="match status" value="1"/>
</dbReference>
<evidence type="ECO:0000256" key="4">
    <source>
        <dbReference type="ARBA" id="ARBA00022840"/>
    </source>
</evidence>
<dbReference type="Pfam" id="PF00271">
    <property type="entry name" value="Helicase_C"/>
    <property type="match status" value="1"/>
</dbReference>
<keyword evidence="1" id="KW-0547">Nucleotide-binding</keyword>
<dbReference type="PROSITE" id="PS51192">
    <property type="entry name" value="HELICASE_ATP_BIND_1"/>
    <property type="match status" value="1"/>
</dbReference>
<evidence type="ECO:0000313" key="7">
    <source>
        <dbReference type="EMBL" id="CAG8955736.1"/>
    </source>
</evidence>
<dbReference type="SUPFAM" id="SSF52540">
    <property type="entry name" value="P-loop containing nucleoside triphosphate hydrolases"/>
    <property type="match status" value="2"/>
</dbReference>
<dbReference type="GO" id="GO:0004386">
    <property type="term" value="F:helicase activity"/>
    <property type="evidence" value="ECO:0007669"/>
    <property type="project" value="UniProtKB-KW"/>
</dbReference>
<dbReference type="InterPro" id="IPR001650">
    <property type="entry name" value="Helicase_C-like"/>
</dbReference>
<proteinExistence type="predicted"/>
<dbReference type="CDD" id="cd18793">
    <property type="entry name" value="SF2_C_SNF"/>
    <property type="match status" value="1"/>
</dbReference>
<dbReference type="InterPro" id="IPR027417">
    <property type="entry name" value="P-loop_NTPase"/>
</dbReference>
<reference evidence="7" key="1">
    <citation type="submission" date="2021-07" db="EMBL/GenBank/DDBJ databases">
        <authorList>
            <person name="Durling M."/>
        </authorList>
    </citation>
    <scope>NUCLEOTIDE SEQUENCE</scope>
</reference>
<dbReference type="InterPro" id="IPR050628">
    <property type="entry name" value="SNF2_RAD54_helicase_TF"/>
</dbReference>
<dbReference type="InterPro" id="IPR014001">
    <property type="entry name" value="Helicase_ATP-bd"/>
</dbReference>
<feature type="domain" description="Helicase ATP-binding" evidence="6">
    <location>
        <begin position="3"/>
        <end position="99"/>
    </location>
</feature>
<organism evidence="7 8">
    <name type="scientific">Hymenoscyphus fraxineus</name>
    <dbReference type="NCBI Taxonomy" id="746836"/>
    <lineage>
        <taxon>Eukaryota</taxon>
        <taxon>Fungi</taxon>
        <taxon>Dikarya</taxon>
        <taxon>Ascomycota</taxon>
        <taxon>Pezizomycotina</taxon>
        <taxon>Leotiomycetes</taxon>
        <taxon>Helotiales</taxon>
        <taxon>Helotiaceae</taxon>
        <taxon>Hymenoscyphus</taxon>
    </lineage>
</organism>
<dbReference type="InterPro" id="IPR038718">
    <property type="entry name" value="SNF2-like_sf"/>
</dbReference>
<comment type="caution">
    <text evidence="7">The sequence shown here is derived from an EMBL/GenBank/DDBJ whole genome shotgun (WGS) entry which is preliminary data.</text>
</comment>
<accession>A0A9N9KXH7</accession>
<dbReference type="GO" id="GO:0016787">
    <property type="term" value="F:hydrolase activity"/>
    <property type="evidence" value="ECO:0007669"/>
    <property type="project" value="UniProtKB-KW"/>
</dbReference>
<evidence type="ECO:0000256" key="2">
    <source>
        <dbReference type="ARBA" id="ARBA00022801"/>
    </source>
</evidence>
<dbReference type="InterPro" id="IPR000330">
    <property type="entry name" value="SNF2_N"/>
</dbReference>
<evidence type="ECO:0000256" key="1">
    <source>
        <dbReference type="ARBA" id="ARBA00022741"/>
    </source>
</evidence>
<keyword evidence="3" id="KW-0347">Helicase</keyword>
<dbReference type="AlphaFoldDB" id="A0A9N9KXH7"/>
<dbReference type="PANTHER" id="PTHR45626:SF17">
    <property type="entry name" value="HELICASE-LIKE TRANSCRIPTION FACTOR"/>
    <property type="match status" value="1"/>
</dbReference>
<dbReference type="GO" id="GO:0005524">
    <property type="term" value="F:ATP binding"/>
    <property type="evidence" value="ECO:0007669"/>
    <property type="project" value="UniProtKB-KW"/>
</dbReference>
<feature type="region of interest" description="Disordered" evidence="5">
    <location>
        <begin position="397"/>
        <end position="436"/>
    </location>
</feature>
<sequence length="436" mass="50032">MYLVRNSLQEGAMLADPTGLGKTLPAMMVVAESMYKGRFSIVVVTASSLLQWESEFERFFRPKTVKVLVLKDPTLSAEELLKYDVILTSYQFVTRQYARREAFITKVRQAQTETVFSGTTKKGRATFPIGVGFSRLAQLLASFMIRRPLSTISLPLVYESESKFLLTEEEARKSNSHYESYQHILRMKKKKAPEYKNTYPLAELMQASQEACHPSLVKIMSLIRPSFADEGDASYDVIKDVGKIEAWKKWKESMSINDRWRSSRIDELINTFNFRRDQDPGCSTLIIDESVYFLDIVQIAFENMDEPVKVLRFDGRVDRDSRRKTLDDFQRDGGVLLVSRGSGGITMNMTRADTIFICCPLWKRCLETEAIGGAHRHGQNKPVYVFRLVGENCKMDQHRAKRRKNKDKNNTKFMDILNRSDGTQPPVFDQLRASGE</sequence>
<evidence type="ECO:0000313" key="8">
    <source>
        <dbReference type="Proteomes" id="UP000696280"/>
    </source>
</evidence>
<dbReference type="Gene3D" id="3.40.50.10810">
    <property type="entry name" value="Tandem AAA-ATPase domain"/>
    <property type="match status" value="1"/>
</dbReference>
<protein>
    <recommendedName>
        <fullName evidence="6">Helicase ATP-binding domain-containing protein</fullName>
    </recommendedName>
</protein>
<dbReference type="PANTHER" id="PTHR45626">
    <property type="entry name" value="TRANSCRIPTION TERMINATION FACTOR 2-RELATED"/>
    <property type="match status" value="1"/>
</dbReference>
<dbReference type="Gene3D" id="3.40.50.300">
    <property type="entry name" value="P-loop containing nucleotide triphosphate hydrolases"/>
    <property type="match status" value="1"/>
</dbReference>
<dbReference type="GO" id="GO:0005634">
    <property type="term" value="C:nucleus"/>
    <property type="evidence" value="ECO:0007669"/>
    <property type="project" value="TreeGrafter"/>
</dbReference>
<name>A0A9N9KXH7_9HELO</name>
<dbReference type="EMBL" id="CAJVRL010000065">
    <property type="protein sequence ID" value="CAG8955736.1"/>
    <property type="molecule type" value="Genomic_DNA"/>
</dbReference>
<dbReference type="OrthoDB" id="5399953at2759"/>
<evidence type="ECO:0000256" key="5">
    <source>
        <dbReference type="SAM" id="MobiDB-lite"/>
    </source>
</evidence>
<dbReference type="GO" id="GO:0008094">
    <property type="term" value="F:ATP-dependent activity, acting on DNA"/>
    <property type="evidence" value="ECO:0007669"/>
    <property type="project" value="TreeGrafter"/>
</dbReference>
<keyword evidence="8" id="KW-1185">Reference proteome</keyword>
<gene>
    <name evidence="7" type="ORF">HYFRA_00011002</name>
</gene>